<evidence type="ECO:0000313" key="2">
    <source>
        <dbReference type="EMBL" id="KAF3890268.1"/>
    </source>
</evidence>
<organism evidence="3">
    <name type="scientific">Tolypothrix bouteillei VB521301</name>
    <dbReference type="NCBI Taxonomy" id="1479485"/>
    <lineage>
        <taxon>Bacteria</taxon>
        <taxon>Bacillati</taxon>
        <taxon>Cyanobacteriota</taxon>
        <taxon>Cyanophyceae</taxon>
        <taxon>Nostocales</taxon>
        <taxon>Tolypothrichaceae</taxon>
        <taxon>Tolypothrix</taxon>
    </lineage>
</organism>
<comment type="caution">
    <text evidence="3">The sequence shown here is derived from an EMBL/GenBank/DDBJ whole genome shotgun (WGS) entry which is preliminary data.</text>
</comment>
<dbReference type="EMBL" id="JHEG02000037">
    <property type="protein sequence ID" value="KIE12399.1"/>
    <property type="molecule type" value="Genomic_DNA"/>
</dbReference>
<evidence type="ECO:0000256" key="1">
    <source>
        <dbReference type="SAM" id="Phobius"/>
    </source>
</evidence>
<sequence>MSTFINAVPSGIAAFTATNLDDIVILTLLFSQVNTAFRHRHIIVGQYLGFTVLVAISLLGFFGSFVLPSVWLDVSGFIPIAVGLNRLVNVEEEDTDDELEIPSSQSSPIRSFLSPQTYGVAAITFANGGDNIGIYMPLFASSNSATLLVTLGIFFTLVAVWCYIAYKLTHQKAIAKILMRYGNSLVPFLLIGLGVYIALDSLVLAVLSVVAMFFGWMFFNMSRQRVTSA</sequence>
<proteinExistence type="predicted"/>
<feature type="transmembrane region" description="Helical" evidence="1">
    <location>
        <begin position="202"/>
        <end position="219"/>
    </location>
</feature>
<protein>
    <submittedName>
        <fullName evidence="3">Transporter</fullName>
    </submittedName>
</protein>
<feature type="transmembrane region" description="Helical" evidence="1">
    <location>
        <begin position="12"/>
        <end position="30"/>
    </location>
</feature>
<evidence type="ECO:0000313" key="3">
    <source>
        <dbReference type="EMBL" id="KIE12399.1"/>
    </source>
</evidence>
<evidence type="ECO:0000313" key="4">
    <source>
        <dbReference type="Proteomes" id="UP000029738"/>
    </source>
</evidence>
<feature type="transmembrane region" description="Helical" evidence="1">
    <location>
        <begin position="145"/>
        <end position="166"/>
    </location>
</feature>
<dbReference type="EMBL" id="JHEG04000001">
    <property type="protein sequence ID" value="KAF3890268.1"/>
    <property type="molecule type" value="Genomic_DNA"/>
</dbReference>
<dbReference type="InterPro" id="IPR004676">
    <property type="entry name" value="Cd-R_transporter"/>
</dbReference>
<dbReference type="STRING" id="1479485.DA73_0212765"/>
<name>A0A0C1R4C7_9CYAN</name>
<reference evidence="3" key="1">
    <citation type="journal article" date="2015" name="Genome Announc.">
        <title>Draft Genome Sequence of Tolypothrix boutellei Strain VB521301.</title>
        <authorList>
            <person name="Chandrababunaidu M.M."/>
            <person name="Singh D."/>
            <person name="Sen D."/>
            <person name="Bhan S."/>
            <person name="Das S."/>
            <person name="Gupta A."/>
            <person name="Adhikary S.P."/>
            <person name="Tripathy S."/>
        </authorList>
    </citation>
    <scope>NUCLEOTIDE SEQUENCE</scope>
    <source>
        <strain evidence="3">VB521301</strain>
    </source>
</reference>
<dbReference type="AlphaFoldDB" id="A0A0C1R4C7"/>
<feature type="transmembrane region" description="Helical" evidence="1">
    <location>
        <begin position="42"/>
        <end position="67"/>
    </location>
</feature>
<keyword evidence="1" id="KW-1133">Transmembrane helix</keyword>
<reference evidence="2" key="2">
    <citation type="submission" date="2019-11" db="EMBL/GenBank/DDBJ databases">
        <title>Improved Assembly of Tolypothrix boutellei genome.</title>
        <authorList>
            <person name="Sarangi A.N."/>
            <person name="Mukherjee M."/>
            <person name="Ghosh S."/>
            <person name="Singh D."/>
            <person name="Das A."/>
            <person name="Kant S."/>
            <person name="Prusty A."/>
            <person name="Tripathy S."/>
        </authorList>
    </citation>
    <scope>NUCLEOTIDE SEQUENCE</scope>
    <source>
        <strain evidence="2">VB521301</strain>
    </source>
</reference>
<keyword evidence="1" id="KW-0472">Membrane</keyword>
<feature type="transmembrane region" description="Helical" evidence="1">
    <location>
        <begin position="178"/>
        <end position="196"/>
    </location>
</feature>
<keyword evidence="1" id="KW-0812">Transmembrane</keyword>
<dbReference type="RefSeq" id="WP_038082654.1">
    <property type="nucleotide sequence ID" value="NZ_JHEG04000001.1"/>
</dbReference>
<dbReference type="OrthoDB" id="512191at2"/>
<keyword evidence="4" id="KW-1185">Reference proteome</keyword>
<accession>A0A0C1R4C7</accession>
<dbReference type="Pfam" id="PF03596">
    <property type="entry name" value="Cad"/>
    <property type="match status" value="1"/>
</dbReference>
<dbReference type="Proteomes" id="UP000029738">
    <property type="component" value="Unassembled WGS sequence"/>
</dbReference>
<gene>
    <name evidence="3" type="ORF">DA73_0212765</name>
    <name evidence="2" type="ORF">DA73_0400036080</name>
</gene>